<dbReference type="Proteomes" id="UP001462640">
    <property type="component" value="Unassembled WGS sequence"/>
</dbReference>
<proteinExistence type="predicted"/>
<dbReference type="CDD" id="cd00586">
    <property type="entry name" value="4HBT"/>
    <property type="match status" value="1"/>
</dbReference>
<keyword evidence="2" id="KW-1185">Reference proteome</keyword>
<gene>
    <name evidence="1" type="ORF">ABDJ40_08030</name>
</gene>
<dbReference type="InterPro" id="IPR029069">
    <property type="entry name" value="HotDog_dom_sf"/>
</dbReference>
<evidence type="ECO:0000313" key="1">
    <source>
        <dbReference type="EMBL" id="MEO3712715.1"/>
    </source>
</evidence>
<evidence type="ECO:0000313" key="2">
    <source>
        <dbReference type="Proteomes" id="UP001462640"/>
    </source>
</evidence>
<keyword evidence="1" id="KW-0378">Hydrolase</keyword>
<dbReference type="EMBL" id="JBDPZC010000003">
    <property type="protein sequence ID" value="MEO3712715.1"/>
    <property type="molecule type" value="Genomic_DNA"/>
</dbReference>
<sequence length="157" mass="17857">MSETDISRAPAPRFIFEREERVRFGHCDPAGIVFYPRYYEMLNAVVEDFFTFGLGIPFDHLLGARRVGLPTVQLDSGFERISRMGDVLRQRVALEHLGRSSLRLFHHYEGPDGRRAWFRQSLVCTSLETHRAQPLPDDIRSALLALSSPGGLQESTP</sequence>
<comment type="caution">
    <text evidence="1">The sequence shown here is derived from an EMBL/GenBank/DDBJ whole genome shotgun (WGS) entry which is preliminary data.</text>
</comment>
<accession>A0ABV0GCE9</accession>
<dbReference type="Gene3D" id="3.10.129.10">
    <property type="entry name" value="Hotdog Thioesterase"/>
    <property type="match status" value="1"/>
</dbReference>
<organism evidence="1 2">
    <name type="scientific">Roseateles flavus</name>
    <dbReference type="NCBI Taxonomy" id="3149041"/>
    <lineage>
        <taxon>Bacteria</taxon>
        <taxon>Pseudomonadati</taxon>
        <taxon>Pseudomonadota</taxon>
        <taxon>Betaproteobacteria</taxon>
        <taxon>Burkholderiales</taxon>
        <taxon>Sphaerotilaceae</taxon>
        <taxon>Roseateles</taxon>
    </lineage>
</organism>
<dbReference type="EC" id="3.1.2.-" evidence="1"/>
<dbReference type="Pfam" id="PF13279">
    <property type="entry name" value="4HBT_2"/>
    <property type="match status" value="1"/>
</dbReference>
<dbReference type="SUPFAM" id="SSF54637">
    <property type="entry name" value="Thioesterase/thiol ester dehydrase-isomerase"/>
    <property type="match status" value="1"/>
</dbReference>
<dbReference type="GO" id="GO:0016787">
    <property type="term" value="F:hydrolase activity"/>
    <property type="evidence" value="ECO:0007669"/>
    <property type="project" value="UniProtKB-KW"/>
</dbReference>
<name>A0ABV0GCE9_9BURK</name>
<dbReference type="RefSeq" id="WP_347608586.1">
    <property type="nucleotide sequence ID" value="NZ_JBDPZC010000003.1"/>
</dbReference>
<protein>
    <submittedName>
        <fullName evidence="1">Thioesterase family protein</fullName>
        <ecNumber evidence="1">3.1.2.-</ecNumber>
    </submittedName>
</protein>
<reference evidence="1 2" key="1">
    <citation type="submission" date="2024-05" db="EMBL/GenBank/DDBJ databases">
        <title>Roseateles sp. 2.12 16S ribosomal RNA gene Genome sequencing and assembly.</title>
        <authorList>
            <person name="Woo H."/>
        </authorList>
    </citation>
    <scope>NUCLEOTIDE SEQUENCE [LARGE SCALE GENOMIC DNA]</scope>
    <source>
        <strain evidence="1 2">2.12</strain>
    </source>
</reference>